<sequence>MRSSKPLFADIIERIQKSYRVSTGKLRDMFITELGLLLAERVIPDRPVVDAWTLFTGYPFARHAGLAVSKEQQRMLSVARYELWTRRRRNAWRDAIEAYNEIEEPLRAYHEVDPTQPLRRRPLSVAPDRFEVYENLLANAAPFKGDQLPMAGSGLHFFSQGQEITSVDLPEVGLPRPEGHRIDEPLRESGRPLSVRKADLLVTAREMDQRKWADWEGRLRKSGLYTRMGDRYVDNGEDAVLTVDGIQHLLGIVGAGKSTLRDVLTVHCVRKLGLRVTVVLSDVAEMLKLVELLRLHGCHPAPVIGISNRMRHAQRLHRRLAGRGRENLLAHNDPSFDYLSTACVLNTLRDGEEPLTNNEVPCASLRTRDRQEWVDEDDVVRISRQRVVCPYWSSCPRHHGARELLQADVWLATPPGLVDASVPWPQNAERIRYLELACRRSDLVLVDEADKAQIQFDQLFAPAVTLVGRGSSSWLDQVSAHKIRELANRGRVQLSDSDVQNWSAAVSTATLATDRLYGLLVQRHEIRKWLRSGHFSAWSLQQKLILDRYPAPESPEDKDPDAEPRQVLRGVLDRFRDNPFGDRADRAAPDGDLVRLTMELLHTTSLRRARTELRSKLANLLKLEHSPSAGSLLDVWAPRFEFTLVLAALEPKLSLMTAMWPRVETALNLEFNQLYRKPYDYGPVVPESPMGNVLGFQFHADDPDHGGFHSGELQFFQCVGVGRKLFQAMRLMPDADGKKSPNVLLMSGSSWAGASTRYHVDVAVGALLAPPPGDIERIGASVFRFQPVDSGMGPIYISGTENPDARIEALKQIAFELGGPGSNGVSALQEELADIADDDRHRILLLVGSYDEAEQVADKLHSIQRWRGRVLRLVADDAEIGVASTDRAGVLRRGDVETLADTSADLLVAPLLAVERGHNILNEAHTAAIGSVYFLARPNPRPDDLILAVHAINDWSIRVQRDGRFNEWVTTTGSLDDAGLRFRREARNEWRRVLRRSLAWKWLGDDRESVTWDMLVVIWQVIGRLVRGGVHARVTFVDAAFAPNTAEGRPDLETEESSLLLSMHAVLDKHCSDSAEGSSTIPSHERQLVHELYKPLWSALGSWLAEEARKHR</sequence>
<keyword evidence="3" id="KW-1185">Reference proteome</keyword>
<feature type="domain" description="pPIWI-RE three-gene island" evidence="1">
    <location>
        <begin position="29"/>
        <end position="174"/>
    </location>
</feature>
<dbReference type="RefSeq" id="WP_344677332.1">
    <property type="nucleotide sequence ID" value="NZ_BAAAUX010000001.1"/>
</dbReference>
<evidence type="ECO:0000259" key="1">
    <source>
        <dbReference type="Pfam" id="PF18155"/>
    </source>
</evidence>
<dbReference type="EMBL" id="BAAAUX010000001">
    <property type="protein sequence ID" value="GAA2773468.1"/>
    <property type="molecule type" value="Genomic_DNA"/>
</dbReference>
<evidence type="ECO:0000313" key="2">
    <source>
        <dbReference type="EMBL" id="GAA2773468.1"/>
    </source>
</evidence>
<dbReference type="Proteomes" id="UP001500979">
    <property type="component" value="Unassembled WGS sequence"/>
</dbReference>
<proteinExistence type="predicted"/>
<dbReference type="InterPro" id="IPR055254">
    <property type="entry name" value="pPIWI_RE_Z"/>
</dbReference>
<protein>
    <recommendedName>
        <fullName evidence="1">pPIWI-RE three-gene island domain-containing protein</fullName>
    </recommendedName>
</protein>
<comment type="caution">
    <text evidence="2">The sequence shown here is derived from an EMBL/GenBank/DDBJ whole genome shotgun (WGS) entry which is preliminary data.</text>
</comment>
<accession>A0ABN3V0Y4</accession>
<dbReference type="Pfam" id="PF18155">
    <property type="entry name" value="pPIWI_RE_Z"/>
    <property type="match status" value="1"/>
</dbReference>
<evidence type="ECO:0000313" key="3">
    <source>
        <dbReference type="Proteomes" id="UP001500979"/>
    </source>
</evidence>
<gene>
    <name evidence="2" type="ORF">GCM10010470_01460</name>
</gene>
<organism evidence="2 3">
    <name type="scientific">Saccharopolyspora taberi</name>
    <dbReference type="NCBI Taxonomy" id="60895"/>
    <lineage>
        <taxon>Bacteria</taxon>
        <taxon>Bacillati</taxon>
        <taxon>Actinomycetota</taxon>
        <taxon>Actinomycetes</taxon>
        <taxon>Pseudonocardiales</taxon>
        <taxon>Pseudonocardiaceae</taxon>
        <taxon>Saccharopolyspora</taxon>
    </lineage>
</organism>
<reference evidence="2 3" key="1">
    <citation type="journal article" date="2019" name="Int. J. Syst. Evol. Microbiol.">
        <title>The Global Catalogue of Microorganisms (GCM) 10K type strain sequencing project: providing services to taxonomists for standard genome sequencing and annotation.</title>
        <authorList>
            <consortium name="The Broad Institute Genomics Platform"/>
            <consortium name="The Broad Institute Genome Sequencing Center for Infectious Disease"/>
            <person name="Wu L."/>
            <person name="Ma J."/>
        </authorList>
    </citation>
    <scope>NUCLEOTIDE SEQUENCE [LARGE SCALE GENOMIC DNA]</scope>
    <source>
        <strain evidence="2 3">JCM 9383</strain>
    </source>
</reference>
<name>A0ABN3V0Y4_9PSEU</name>